<feature type="binding site" evidence="7">
    <location>
        <position position="247"/>
    </location>
    <ligand>
        <name>Zn(2+)</name>
        <dbReference type="ChEBI" id="CHEBI:29105"/>
        <note>catalytic</note>
    </ligand>
</feature>
<feature type="domain" description="Peptidase M12A" evidence="9">
    <location>
        <begin position="156"/>
        <end position="258"/>
    </location>
</feature>
<dbReference type="GO" id="GO:0005576">
    <property type="term" value="C:extracellular region"/>
    <property type="evidence" value="ECO:0007669"/>
    <property type="project" value="UniProtKB-SubCell"/>
</dbReference>
<evidence type="ECO:0000256" key="5">
    <source>
        <dbReference type="ARBA" id="ARBA00023180"/>
    </source>
</evidence>
<dbReference type="InterPro" id="IPR006026">
    <property type="entry name" value="Peptidase_Metallo"/>
</dbReference>
<dbReference type="PIRSF" id="PIRSF036365">
    <property type="entry name" value="Astacin_nematoda"/>
    <property type="match status" value="1"/>
</dbReference>
<reference evidence="10 11" key="1">
    <citation type="journal article" date="2017" name="Curr. Biol.">
        <title>Genome architecture and evolution of a unichromosomal asexual nematode.</title>
        <authorList>
            <person name="Fradin H."/>
            <person name="Zegar C."/>
            <person name="Gutwein M."/>
            <person name="Lucas J."/>
            <person name="Kovtun M."/>
            <person name="Corcoran D."/>
            <person name="Baugh L.R."/>
            <person name="Kiontke K."/>
            <person name="Gunsalus K."/>
            <person name="Fitch D.H."/>
            <person name="Piano F."/>
        </authorList>
    </citation>
    <scope>NUCLEOTIDE SEQUENCE [LARGE SCALE GENOMIC DNA]</scope>
    <source>
        <strain evidence="10">PF1309</strain>
    </source>
</reference>
<keyword evidence="7 8" id="KW-0378">Hydrolase</keyword>
<keyword evidence="7 8" id="KW-0479">Metal-binding</keyword>
<evidence type="ECO:0000256" key="3">
    <source>
        <dbReference type="ARBA" id="ARBA00022536"/>
    </source>
</evidence>
<evidence type="ECO:0000313" key="11">
    <source>
        <dbReference type="Proteomes" id="UP000218231"/>
    </source>
</evidence>
<keyword evidence="4" id="KW-1015">Disulfide bond</keyword>
<dbReference type="GO" id="GO:0018996">
    <property type="term" value="P:molting cycle, collagen and cuticulin-based cuticle"/>
    <property type="evidence" value="ECO:0007669"/>
    <property type="project" value="InterPro"/>
</dbReference>
<keyword evidence="5" id="KW-0325">Glycoprotein</keyword>
<dbReference type="InterPro" id="IPR017050">
    <property type="entry name" value="Metallopeptidase_nem"/>
</dbReference>
<evidence type="ECO:0000313" key="10">
    <source>
        <dbReference type="EMBL" id="PAV91992.1"/>
    </source>
</evidence>
<evidence type="ECO:0000256" key="6">
    <source>
        <dbReference type="PIRNR" id="PIRNR036365"/>
    </source>
</evidence>
<sequence>MRLIHFILCLSFAIFALSNNPPRRHVTANKERQKLTDKQTKVLKKASPSGLAARKEQIARLAEKATKQAEEEAKQAGTVQAQEGISVNGDSEVESYAQSVANLTSDDSQASITDVNARSEISDYLIGDMMLTEQQLNAIEQSLDDNSNDTSSRTKRQIDITTNRWAADTVYYYFAANVPTYTRQVTQLAMQYIQQRTCIKFVVNANAKNRIKIVINGGGCWSYVGMLGGEQELSLEAGCDYVGVASHEILHAIGFQHEYEGNSFTNPTNKLSMLTPAYPQYQRTLGSHVTEFTEFTDLKILNAHYGCVAKKCPNSKLTCYNAGYPNPANCNACNCPLGYAGTFCGSRPNDGGASLAATTAWKTQVIRVGNPNNANERPQFTFKTYWITAPAGKRIQVKVTKMYGNQCDFGCIYSFIEIKQNTQFTGPRFCCPENINQVITSSLNPLPLVSANRFVYTDFTIQYRYI</sequence>
<feature type="signal peptide" evidence="6 8">
    <location>
        <begin position="1"/>
        <end position="18"/>
    </location>
</feature>
<dbReference type="OrthoDB" id="5862456at2759"/>
<comment type="cofactor">
    <cofactor evidence="7 8">
        <name>Zn(2+)</name>
        <dbReference type="ChEBI" id="CHEBI:29105"/>
    </cofactor>
    <text evidence="7 8">Binds 1 zinc ion per subunit.</text>
</comment>
<name>A0A2A2M0H7_9BILA</name>
<dbReference type="Pfam" id="PF01400">
    <property type="entry name" value="Astacin"/>
    <property type="match status" value="1"/>
</dbReference>
<dbReference type="GO" id="GO:0008270">
    <property type="term" value="F:zinc ion binding"/>
    <property type="evidence" value="ECO:0007669"/>
    <property type="project" value="UniProtKB-UniRule"/>
</dbReference>
<comment type="subcellular location">
    <subcellularLocation>
        <location evidence="1 6">Secreted</location>
    </subcellularLocation>
</comment>
<evidence type="ECO:0000256" key="4">
    <source>
        <dbReference type="ARBA" id="ARBA00023157"/>
    </source>
</evidence>
<accession>A0A2A2M0H7</accession>
<dbReference type="AlphaFoldDB" id="A0A2A2M0H7"/>
<evidence type="ECO:0000256" key="2">
    <source>
        <dbReference type="ARBA" id="ARBA00022525"/>
    </source>
</evidence>
<dbReference type="SMART" id="SM00235">
    <property type="entry name" value="ZnMc"/>
    <property type="match status" value="1"/>
</dbReference>
<keyword evidence="7 8" id="KW-0482">Metalloprotease</keyword>
<keyword evidence="11" id="KW-1185">Reference proteome</keyword>
<evidence type="ECO:0000259" key="9">
    <source>
        <dbReference type="PROSITE" id="PS51864"/>
    </source>
</evidence>
<evidence type="ECO:0000256" key="1">
    <source>
        <dbReference type="ARBA" id="ARBA00004613"/>
    </source>
</evidence>
<dbReference type="PRINTS" id="PR00480">
    <property type="entry name" value="ASTACIN"/>
</dbReference>
<keyword evidence="7 8" id="KW-0862">Zinc</keyword>
<dbReference type="GO" id="GO:0004222">
    <property type="term" value="F:metalloendopeptidase activity"/>
    <property type="evidence" value="ECO:0007669"/>
    <property type="project" value="UniProtKB-UniRule"/>
</dbReference>
<dbReference type="InterPro" id="IPR001506">
    <property type="entry name" value="Peptidase_M12A"/>
</dbReference>
<feature type="binding site" evidence="7">
    <location>
        <position position="251"/>
    </location>
    <ligand>
        <name>Zn(2+)</name>
        <dbReference type="ChEBI" id="CHEBI:29105"/>
        <note>catalytic</note>
    </ligand>
</feature>
<evidence type="ECO:0000256" key="8">
    <source>
        <dbReference type="RuleBase" id="RU361183"/>
    </source>
</evidence>
<keyword evidence="3" id="KW-0245">EGF-like domain</keyword>
<feature type="active site" evidence="7">
    <location>
        <position position="248"/>
    </location>
</feature>
<protein>
    <recommendedName>
        <fullName evidence="6">Zinc metalloproteinase</fullName>
    </recommendedName>
</protein>
<feature type="binding site" evidence="7">
    <location>
        <position position="257"/>
    </location>
    <ligand>
        <name>Zn(2+)</name>
        <dbReference type="ChEBI" id="CHEBI:29105"/>
        <note>catalytic</note>
    </ligand>
</feature>
<dbReference type="PANTHER" id="PTHR10127">
    <property type="entry name" value="DISCOIDIN, CUB, EGF, LAMININ , AND ZINC METALLOPROTEASE DOMAIN CONTAINING"/>
    <property type="match status" value="1"/>
</dbReference>
<evidence type="ECO:0000256" key="7">
    <source>
        <dbReference type="PROSITE-ProRule" id="PRU01211"/>
    </source>
</evidence>
<comment type="caution">
    <text evidence="7">Lacks conserved residue(s) required for the propagation of feature annotation.</text>
</comment>
<dbReference type="PANTHER" id="PTHR10127:SF831">
    <property type="entry name" value="ZINC METALLOPROTEINASE NAS-37"/>
    <property type="match status" value="1"/>
</dbReference>
<organism evidence="10 11">
    <name type="scientific">Diploscapter pachys</name>
    <dbReference type="NCBI Taxonomy" id="2018661"/>
    <lineage>
        <taxon>Eukaryota</taxon>
        <taxon>Metazoa</taxon>
        <taxon>Ecdysozoa</taxon>
        <taxon>Nematoda</taxon>
        <taxon>Chromadorea</taxon>
        <taxon>Rhabditida</taxon>
        <taxon>Rhabditina</taxon>
        <taxon>Rhabditomorpha</taxon>
        <taxon>Rhabditoidea</taxon>
        <taxon>Rhabditidae</taxon>
        <taxon>Diploscapter</taxon>
    </lineage>
</organism>
<dbReference type="InterPro" id="IPR024079">
    <property type="entry name" value="MetalloPept_cat_dom_sf"/>
</dbReference>
<feature type="chain" id="PRO_5011818912" description="Zinc metalloproteinase" evidence="6 8">
    <location>
        <begin position="19"/>
        <end position="466"/>
    </location>
</feature>
<dbReference type="Gene3D" id="2.60.120.290">
    <property type="entry name" value="Spermadhesin, CUB domain"/>
    <property type="match status" value="1"/>
</dbReference>
<dbReference type="SUPFAM" id="SSF49854">
    <property type="entry name" value="Spermadhesin, CUB domain"/>
    <property type="match status" value="1"/>
</dbReference>
<dbReference type="EMBL" id="LIAE01006277">
    <property type="protein sequence ID" value="PAV91992.1"/>
    <property type="molecule type" value="Genomic_DNA"/>
</dbReference>
<comment type="caution">
    <text evidence="10">The sequence shown here is derived from an EMBL/GenBank/DDBJ whole genome shotgun (WGS) entry which is preliminary data.</text>
</comment>
<dbReference type="GO" id="GO:0006508">
    <property type="term" value="P:proteolysis"/>
    <property type="evidence" value="ECO:0007669"/>
    <property type="project" value="UniProtKB-KW"/>
</dbReference>
<dbReference type="SUPFAM" id="SSF55486">
    <property type="entry name" value="Metalloproteases ('zincins'), catalytic domain"/>
    <property type="match status" value="1"/>
</dbReference>
<dbReference type="PROSITE" id="PS51864">
    <property type="entry name" value="ASTACIN"/>
    <property type="match status" value="1"/>
</dbReference>
<proteinExistence type="predicted"/>
<dbReference type="Gene3D" id="3.40.390.10">
    <property type="entry name" value="Collagenase (Catalytic Domain)"/>
    <property type="match status" value="1"/>
</dbReference>
<dbReference type="Proteomes" id="UP000218231">
    <property type="component" value="Unassembled WGS sequence"/>
</dbReference>
<keyword evidence="7 8" id="KW-0645">Protease</keyword>
<gene>
    <name evidence="10" type="ORF">WR25_06109</name>
</gene>
<keyword evidence="6 8" id="KW-0732">Signal</keyword>
<dbReference type="InterPro" id="IPR035914">
    <property type="entry name" value="Sperma_CUB_dom_sf"/>
</dbReference>
<keyword evidence="2 6" id="KW-0964">Secreted</keyword>